<evidence type="ECO:0000256" key="8">
    <source>
        <dbReference type="ARBA" id="ARBA00022741"/>
    </source>
</evidence>
<comment type="subcellular location">
    <subcellularLocation>
        <location evidence="1">Cytoplasm</location>
    </subcellularLocation>
</comment>
<reference evidence="16" key="1">
    <citation type="submission" date="2025-08" db="UniProtKB">
        <authorList>
            <consortium name="RefSeq"/>
        </authorList>
    </citation>
    <scope>IDENTIFICATION</scope>
</reference>
<evidence type="ECO:0000313" key="15">
    <source>
        <dbReference type="Proteomes" id="UP000694845"/>
    </source>
</evidence>
<dbReference type="GO" id="GO:0006432">
    <property type="term" value="P:phenylalanyl-tRNA aminoacylation"/>
    <property type="evidence" value="ECO:0007669"/>
    <property type="project" value="InterPro"/>
</dbReference>
<dbReference type="InterPro" id="IPR040725">
    <property type="entry name" value="PheRS_DBD3"/>
</dbReference>
<dbReference type="Pfam" id="PF01409">
    <property type="entry name" value="tRNA-synt_2d"/>
    <property type="match status" value="1"/>
</dbReference>
<dbReference type="InterPro" id="IPR002319">
    <property type="entry name" value="Phenylalanyl-tRNA_Synthase"/>
</dbReference>
<evidence type="ECO:0000259" key="14">
    <source>
        <dbReference type="PROSITE" id="PS50862"/>
    </source>
</evidence>
<sequence>MAEILGETILQRLEKDGQISTDALAKSLQKDHQQIVGAVKSLQSLGNVIETKQQTSKYWELTLEGKAIIRSGSHEALVFQAVPQEGGIPQAELMKTVANAKIGFSKAMSAGWLEINKAAEGGPRVMRKVSSIVDKVRGQLEKVLAGEIGSLTDKEKGELKKRKLIQEVTLNTFLVMKGSEFSTSVSKPETDLTPEMLASGSWKDHKFKEYNFDALGAMPACGHLHPLLKVRAQFRQIFLEMGFTEMPTNNFIESSFWNFDALFQPQQHPARDIQDTFFIKDPQYAHEFPMDYLERVKTVHSVGGYGSQGYKTNWKIEEAKKNILRTHTTAVSTRMLYQLAQEEKFRPVKYFSIDRVFRNETLDATHLAEFHQIEGVIADYNLTLADLIGVLHAFFKKLGIEKLRFKPAYNPYTEPSMEVFSYHEGLKKWVEVGNSGVFRPEMLLPMGLPEDVVVIAWGLSLERPTMIKYGIDNIRELFGPRVNLQMVYDNPICRLDK</sequence>
<dbReference type="Gene3D" id="1.10.10.2320">
    <property type="match status" value="1"/>
</dbReference>
<dbReference type="Gene3D" id="1.10.10.2330">
    <property type="match status" value="1"/>
</dbReference>
<dbReference type="FunFam" id="3.30.930.10:FF:000036">
    <property type="entry name" value="phenylalanine--tRNA ligase alpha subunit"/>
    <property type="match status" value="1"/>
</dbReference>
<dbReference type="InterPro" id="IPR045864">
    <property type="entry name" value="aa-tRNA-synth_II/BPL/LPL"/>
</dbReference>
<evidence type="ECO:0000256" key="3">
    <source>
        <dbReference type="ARBA" id="ARBA00012814"/>
    </source>
</evidence>
<evidence type="ECO:0000256" key="12">
    <source>
        <dbReference type="ARBA" id="ARBA00023146"/>
    </source>
</evidence>
<evidence type="ECO:0000256" key="5">
    <source>
        <dbReference type="ARBA" id="ARBA00022490"/>
    </source>
</evidence>
<evidence type="ECO:0000256" key="10">
    <source>
        <dbReference type="ARBA" id="ARBA00022842"/>
    </source>
</evidence>
<dbReference type="GO" id="GO:0005829">
    <property type="term" value="C:cytosol"/>
    <property type="evidence" value="ECO:0007669"/>
    <property type="project" value="TreeGrafter"/>
</dbReference>
<organism evidence="15 16">
    <name type="scientific">Acanthaster planci</name>
    <name type="common">Crown-of-thorns starfish</name>
    <dbReference type="NCBI Taxonomy" id="133434"/>
    <lineage>
        <taxon>Eukaryota</taxon>
        <taxon>Metazoa</taxon>
        <taxon>Echinodermata</taxon>
        <taxon>Eleutherozoa</taxon>
        <taxon>Asterozoa</taxon>
        <taxon>Asteroidea</taxon>
        <taxon>Valvatacea</taxon>
        <taxon>Valvatida</taxon>
        <taxon>Acanthasteridae</taxon>
        <taxon>Acanthaster</taxon>
    </lineage>
</organism>
<dbReference type="GO" id="GO:0005524">
    <property type="term" value="F:ATP binding"/>
    <property type="evidence" value="ECO:0007669"/>
    <property type="project" value="UniProtKB-KW"/>
</dbReference>
<dbReference type="CTD" id="2193"/>
<dbReference type="Pfam" id="PF18553">
    <property type="entry name" value="PheRS_DBD3"/>
    <property type="match status" value="1"/>
</dbReference>
<dbReference type="AlphaFoldDB" id="A0A8B7ZIQ2"/>
<keyword evidence="6" id="KW-0436">Ligase</keyword>
<dbReference type="InterPro" id="IPR004529">
    <property type="entry name" value="Phe-tRNA-synth_IIc_asu"/>
</dbReference>
<dbReference type="Gene3D" id="3.30.930.10">
    <property type="entry name" value="Bira Bifunctional Protein, Domain 2"/>
    <property type="match status" value="1"/>
</dbReference>
<keyword evidence="15" id="KW-1185">Reference proteome</keyword>
<dbReference type="OrthoDB" id="238316at2759"/>
<keyword evidence="5" id="KW-0963">Cytoplasm</keyword>
<accession>A0A8B7ZIQ2</accession>
<dbReference type="InterPro" id="IPR040724">
    <property type="entry name" value="PheRS_DBD1"/>
</dbReference>
<gene>
    <name evidence="16" type="primary">LOC110987252</name>
</gene>
<dbReference type="EC" id="6.1.1.20" evidence="3"/>
<dbReference type="GO" id="GO:0000049">
    <property type="term" value="F:tRNA binding"/>
    <property type="evidence" value="ECO:0007669"/>
    <property type="project" value="InterPro"/>
</dbReference>
<protein>
    <recommendedName>
        <fullName evidence="4">Phenylalanine--tRNA ligase alpha subunit</fullName>
        <ecNumber evidence="3">6.1.1.20</ecNumber>
    </recommendedName>
    <alternativeName>
        <fullName evidence="13">Phenylalanyl-tRNA synthetase alpha subunit</fullName>
    </alternativeName>
</protein>
<evidence type="ECO:0000256" key="11">
    <source>
        <dbReference type="ARBA" id="ARBA00022917"/>
    </source>
</evidence>
<dbReference type="InterPro" id="IPR006195">
    <property type="entry name" value="aa-tRNA-synth_II"/>
</dbReference>
<dbReference type="PROSITE" id="PS50862">
    <property type="entry name" value="AA_TRNA_LIGASE_II"/>
    <property type="match status" value="1"/>
</dbReference>
<dbReference type="SUPFAM" id="SSF46785">
    <property type="entry name" value="Winged helix' DNA-binding domain"/>
    <property type="match status" value="1"/>
</dbReference>
<dbReference type="GO" id="GO:0009328">
    <property type="term" value="C:phenylalanine-tRNA ligase complex"/>
    <property type="evidence" value="ECO:0007669"/>
    <property type="project" value="TreeGrafter"/>
</dbReference>
<evidence type="ECO:0000256" key="7">
    <source>
        <dbReference type="ARBA" id="ARBA00022723"/>
    </source>
</evidence>
<comment type="similarity">
    <text evidence="2">Belongs to the class-II aminoacyl-tRNA synthetase family. Phe-tRNA synthetase alpha subunit type 2 subfamily.</text>
</comment>
<dbReference type="GO" id="GO:0004826">
    <property type="term" value="F:phenylalanine-tRNA ligase activity"/>
    <property type="evidence" value="ECO:0007669"/>
    <property type="project" value="UniProtKB-EC"/>
</dbReference>
<evidence type="ECO:0000256" key="2">
    <source>
        <dbReference type="ARBA" id="ARBA00006703"/>
    </source>
</evidence>
<keyword evidence="12" id="KW-0030">Aminoacyl-tRNA synthetase</keyword>
<dbReference type="PANTHER" id="PTHR11538:SF40">
    <property type="entry name" value="PHENYLALANINE--TRNA LIGASE ALPHA SUBUNIT"/>
    <property type="match status" value="1"/>
</dbReference>
<dbReference type="NCBIfam" id="NF003210">
    <property type="entry name" value="PRK04172.1"/>
    <property type="match status" value="1"/>
</dbReference>
<dbReference type="CDD" id="cd00496">
    <property type="entry name" value="PheRS_alpha_core"/>
    <property type="match status" value="1"/>
</dbReference>
<evidence type="ECO:0000256" key="13">
    <source>
        <dbReference type="ARBA" id="ARBA00030612"/>
    </source>
</evidence>
<dbReference type="Pfam" id="PF18554">
    <property type="entry name" value="PheRS_DBD2"/>
    <property type="match status" value="1"/>
</dbReference>
<evidence type="ECO:0000313" key="16">
    <source>
        <dbReference type="RefSeq" id="XP_022105518.1"/>
    </source>
</evidence>
<dbReference type="OMA" id="QIEGWVM"/>
<evidence type="ECO:0000256" key="9">
    <source>
        <dbReference type="ARBA" id="ARBA00022840"/>
    </source>
</evidence>
<keyword evidence="7" id="KW-0479">Metal-binding</keyword>
<dbReference type="Pfam" id="PF18552">
    <property type="entry name" value="PheRS_DBD1"/>
    <property type="match status" value="1"/>
</dbReference>
<dbReference type="KEGG" id="aplc:110987252"/>
<evidence type="ECO:0000256" key="4">
    <source>
        <dbReference type="ARBA" id="ARBA00015409"/>
    </source>
</evidence>
<dbReference type="Proteomes" id="UP000694845">
    <property type="component" value="Unplaced"/>
</dbReference>
<evidence type="ECO:0000256" key="6">
    <source>
        <dbReference type="ARBA" id="ARBA00022598"/>
    </source>
</evidence>
<dbReference type="GeneID" id="110987252"/>
<dbReference type="InterPro" id="IPR036390">
    <property type="entry name" value="WH_DNA-bd_sf"/>
</dbReference>
<dbReference type="PANTHER" id="PTHR11538">
    <property type="entry name" value="PHENYLALANYL-TRNA SYNTHETASE"/>
    <property type="match status" value="1"/>
</dbReference>
<keyword evidence="9" id="KW-0067">ATP-binding</keyword>
<dbReference type="InterPro" id="IPR040586">
    <property type="entry name" value="PheRS_DBD2"/>
</dbReference>
<dbReference type="NCBIfam" id="TIGR00468">
    <property type="entry name" value="pheS"/>
    <property type="match status" value="1"/>
</dbReference>
<keyword evidence="10" id="KW-0460">Magnesium</keyword>
<dbReference type="RefSeq" id="XP_022105518.1">
    <property type="nucleotide sequence ID" value="XM_022249826.1"/>
</dbReference>
<name>A0A8B7ZIQ2_ACAPL</name>
<dbReference type="Gene3D" id="3.30.1370.240">
    <property type="match status" value="1"/>
</dbReference>
<keyword evidence="8" id="KW-0547">Nucleotide-binding</keyword>
<proteinExistence type="inferred from homology"/>
<dbReference type="SUPFAM" id="SSF55681">
    <property type="entry name" value="Class II aaRS and biotin synthetases"/>
    <property type="match status" value="1"/>
</dbReference>
<keyword evidence="11" id="KW-0648">Protein biosynthesis</keyword>
<evidence type="ECO:0000256" key="1">
    <source>
        <dbReference type="ARBA" id="ARBA00004496"/>
    </source>
</evidence>
<feature type="domain" description="Aminoacyl-transfer RNA synthetases class-II family profile" evidence="14">
    <location>
        <begin position="229"/>
        <end position="480"/>
    </location>
</feature>
<dbReference type="GO" id="GO:0046872">
    <property type="term" value="F:metal ion binding"/>
    <property type="evidence" value="ECO:0007669"/>
    <property type="project" value="UniProtKB-KW"/>
</dbReference>